<dbReference type="Gene3D" id="3.90.110.10">
    <property type="entry name" value="Lactate dehydrogenase/glycoside hydrolase, family 4, C-terminal"/>
    <property type="match status" value="1"/>
</dbReference>
<evidence type="ECO:0000256" key="4">
    <source>
        <dbReference type="ARBA" id="ARBA00023002"/>
    </source>
</evidence>
<dbReference type="FunFam" id="3.40.50.720:FF:000018">
    <property type="entry name" value="Malate dehydrogenase"/>
    <property type="match status" value="1"/>
</dbReference>
<dbReference type="AlphaFoldDB" id="A0A1G6H1S5"/>
<feature type="binding site" evidence="7">
    <location>
        <position position="145"/>
    </location>
    <ligand>
        <name>NAD(+)</name>
        <dbReference type="ChEBI" id="CHEBI:57540"/>
    </ligand>
</feature>
<evidence type="ECO:0000313" key="12">
    <source>
        <dbReference type="EMBL" id="SDB88103.1"/>
    </source>
</evidence>
<feature type="binding site" evidence="7">
    <location>
        <position position="90"/>
    </location>
    <ligand>
        <name>substrate</name>
    </ligand>
</feature>
<evidence type="ECO:0000256" key="2">
    <source>
        <dbReference type="ARBA" id="ARBA00006054"/>
    </source>
</evidence>
<dbReference type="PIRSF" id="PIRSF000102">
    <property type="entry name" value="Lac_mal_DH"/>
    <property type="match status" value="1"/>
</dbReference>
<evidence type="ECO:0000256" key="9">
    <source>
        <dbReference type="PIRSR" id="PIRSR000102-3"/>
    </source>
</evidence>
<feature type="active site" description="Proton acceptor" evidence="7 8">
    <location>
        <position position="177"/>
    </location>
</feature>
<dbReference type="InterPro" id="IPR011304">
    <property type="entry name" value="L-lactate_DH"/>
</dbReference>
<dbReference type="Gene3D" id="3.40.50.720">
    <property type="entry name" value="NAD(P)-binding Rossmann-like Domain"/>
    <property type="match status" value="1"/>
</dbReference>
<feature type="binding site" evidence="7">
    <location>
        <position position="84"/>
    </location>
    <ligand>
        <name>substrate</name>
    </ligand>
</feature>
<dbReference type="EC" id="1.1.1.27" evidence="3 7"/>
<dbReference type="InterPro" id="IPR036291">
    <property type="entry name" value="NAD(P)-bd_dom_sf"/>
</dbReference>
<dbReference type="InterPro" id="IPR001557">
    <property type="entry name" value="L-lactate/malate_DH"/>
</dbReference>
<feature type="binding site" evidence="9">
    <location>
        <position position="97"/>
    </location>
    <ligand>
        <name>NAD(+)</name>
        <dbReference type="ChEBI" id="CHEBI:57540"/>
    </ligand>
</feature>
<comment type="function">
    <text evidence="7">Catalyzes the conversion of lactate to pyruvate.</text>
</comment>
<evidence type="ECO:0000259" key="10">
    <source>
        <dbReference type="Pfam" id="PF00056"/>
    </source>
</evidence>
<feature type="binding site" evidence="7">
    <location>
        <begin position="81"/>
        <end position="82"/>
    </location>
    <ligand>
        <name>NAD(+)</name>
        <dbReference type="ChEBI" id="CHEBI:57540"/>
    </ligand>
</feature>
<dbReference type="Pfam" id="PF02866">
    <property type="entry name" value="Ldh_1_C"/>
    <property type="match status" value="1"/>
</dbReference>
<comment type="similarity">
    <text evidence="2 7">Belongs to the LDH/MDH superfamily. LDH family.</text>
</comment>
<dbReference type="Pfam" id="PF00056">
    <property type="entry name" value="Ldh_1_N"/>
    <property type="match status" value="1"/>
</dbReference>
<feature type="binding site" evidence="7">
    <location>
        <begin position="122"/>
        <end position="125"/>
    </location>
    <ligand>
        <name>substrate</name>
    </ligand>
</feature>
<evidence type="ECO:0000256" key="5">
    <source>
        <dbReference type="ARBA" id="ARBA00023027"/>
    </source>
</evidence>
<evidence type="ECO:0000256" key="1">
    <source>
        <dbReference type="ARBA" id="ARBA00004843"/>
    </source>
</evidence>
<dbReference type="GO" id="GO:0006089">
    <property type="term" value="P:lactate metabolic process"/>
    <property type="evidence" value="ECO:0007669"/>
    <property type="project" value="TreeGrafter"/>
</dbReference>
<sequence>MRQLKPKIAIVGAGNVGSTFAFSLMISGLAREIVLIDKNESLAKGECMDLNHGLSFAQPTKIYAAGFESCKDADIVVITAGANQKPGQSRTDLVKANVAIFKELIPDITKYATNAILLVVTNPVDILTYVTLKISGFPSNRIIGSGTVLDTARLKYMLSEYYKVDASNIHAYIIGEHGDTELPVWSNATIGGMDIETFCSVCARKSNSKNELEEIFDNVKNAAYQIIQAKGATNYSIALSLVKISQAIVRNENSILPVSTLITDFYGISDVCISIPAIVNITGVEQYLKLNLSDQEQKLFVKSAKALKDIIKASNF</sequence>
<dbReference type="Proteomes" id="UP000199452">
    <property type="component" value="Unassembled WGS sequence"/>
</dbReference>
<comment type="subunit">
    <text evidence="7">Homotetramer.</text>
</comment>
<evidence type="ECO:0000259" key="11">
    <source>
        <dbReference type="Pfam" id="PF02866"/>
    </source>
</evidence>
<comment type="pathway">
    <text evidence="1 7">Fermentation; pyruvate fermentation to lactate; (S)-lactate from pyruvate: step 1/1.</text>
</comment>
<feature type="binding site" evidence="9">
    <location>
        <begin position="12"/>
        <end position="17"/>
    </location>
    <ligand>
        <name>NAD(+)</name>
        <dbReference type="ChEBI" id="CHEBI:57540"/>
    </ligand>
</feature>
<dbReference type="GO" id="GO:0004459">
    <property type="term" value="F:L-lactate dehydrogenase (NAD+) activity"/>
    <property type="evidence" value="ECO:0007669"/>
    <property type="project" value="UniProtKB-UniRule"/>
</dbReference>
<feature type="binding site" evidence="7">
    <location>
        <position position="233"/>
    </location>
    <ligand>
        <name>substrate</name>
    </ligand>
</feature>
<proteinExistence type="inferred from homology"/>
<comment type="subcellular location">
    <subcellularLocation>
        <location evidence="7">Cytoplasm</location>
    </subcellularLocation>
</comment>
<evidence type="ECO:0000256" key="8">
    <source>
        <dbReference type="PIRSR" id="PIRSR000102-1"/>
    </source>
</evidence>
<feature type="binding site" evidence="7">
    <location>
        <position position="155"/>
    </location>
    <ligand>
        <name>beta-D-fructose 1,6-bisphosphate</name>
        <dbReference type="ChEBI" id="CHEBI:32966"/>
        <note>allosteric activator</note>
    </ligand>
</feature>
<accession>A0A1G6H1S5</accession>
<keyword evidence="7" id="KW-0021">Allosteric enzyme</keyword>
<evidence type="ECO:0000256" key="7">
    <source>
        <dbReference type="HAMAP-Rule" id="MF_00488"/>
    </source>
</evidence>
<dbReference type="NCBIfam" id="TIGR01771">
    <property type="entry name" value="L-LDH-NAD"/>
    <property type="match status" value="1"/>
</dbReference>
<evidence type="ECO:0000256" key="6">
    <source>
        <dbReference type="ARBA" id="ARBA00049258"/>
    </source>
</evidence>
<evidence type="ECO:0000256" key="3">
    <source>
        <dbReference type="ARBA" id="ARBA00012967"/>
    </source>
</evidence>
<dbReference type="CDD" id="cd05292">
    <property type="entry name" value="LDH_2"/>
    <property type="match status" value="1"/>
</dbReference>
<feature type="modified residue" description="Phosphotyrosine" evidence="7">
    <location>
        <position position="224"/>
    </location>
</feature>
<keyword evidence="4 7" id="KW-0560">Oxidoreductase</keyword>
<dbReference type="InterPro" id="IPR015955">
    <property type="entry name" value="Lactate_DH/Glyco_Ohase_4_C"/>
</dbReference>
<dbReference type="GO" id="GO:0006096">
    <property type="term" value="P:glycolytic process"/>
    <property type="evidence" value="ECO:0007669"/>
    <property type="project" value="UniProtKB-UniRule"/>
</dbReference>
<dbReference type="RefSeq" id="WP_092435380.1">
    <property type="nucleotide sequence ID" value="NZ_FMYP01000006.1"/>
</dbReference>
<dbReference type="UniPathway" id="UPA00554">
    <property type="reaction ID" value="UER00611"/>
</dbReference>
<evidence type="ECO:0000313" key="13">
    <source>
        <dbReference type="Proteomes" id="UP000199452"/>
    </source>
</evidence>
<dbReference type="PANTHER" id="PTHR43128">
    <property type="entry name" value="L-2-HYDROXYCARBOXYLATE DEHYDROGENASE (NAD(P)(+))"/>
    <property type="match status" value="1"/>
</dbReference>
<gene>
    <name evidence="7" type="primary">ldh</name>
    <name evidence="12" type="ORF">SAMN05216323_10067</name>
</gene>
<feature type="binding site" evidence="7">
    <location>
        <position position="170"/>
    </location>
    <ligand>
        <name>beta-D-fructose 1,6-bisphosphate</name>
        <dbReference type="ChEBI" id="CHEBI:32966"/>
        <note>allosteric activator</note>
    </ligand>
</feature>
<reference evidence="12 13" key="1">
    <citation type="submission" date="2016-09" db="EMBL/GenBank/DDBJ databases">
        <authorList>
            <person name="Capua I."/>
            <person name="De Benedictis P."/>
            <person name="Joannis T."/>
            <person name="Lombin L.H."/>
            <person name="Cattoli G."/>
        </authorList>
    </citation>
    <scope>NUCLEOTIDE SEQUENCE [LARGE SCALE GENOMIC DNA]</scope>
    <source>
        <strain evidence="12 13">A7P-90m</strain>
    </source>
</reference>
<dbReference type="SUPFAM" id="SSF51735">
    <property type="entry name" value="NAD(P)-binding Rossmann-fold domains"/>
    <property type="match status" value="1"/>
</dbReference>
<dbReference type="NCBIfam" id="NF000824">
    <property type="entry name" value="PRK00066.1"/>
    <property type="match status" value="1"/>
</dbReference>
<protein>
    <recommendedName>
        <fullName evidence="3 7">L-lactate dehydrogenase</fullName>
        <shortName evidence="7">L-LDH</shortName>
        <ecNumber evidence="3 7">1.1.1.27</ecNumber>
    </recommendedName>
</protein>
<dbReference type="OrthoDB" id="9802969at2"/>
<comment type="catalytic activity">
    <reaction evidence="6 7">
        <text>(S)-lactate + NAD(+) = pyruvate + NADH + H(+)</text>
        <dbReference type="Rhea" id="RHEA:23444"/>
        <dbReference type="ChEBI" id="CHEBI:15361"/>
        <dbReference type="ChEBI" id="CHEBI:15378"/>
        <dbReference type="ChEBI" id="CHEBI:16651"/>
        <dbReference type="ChEBI" id="CHEBI:57540"/>
        <dbReference type="ChEBI" id="CHEBI:57945"/>
        <dbReference type="EC" id="1.1.1.27"/>
    </reaction>
</comment>
<dbReference type="PRINTS" id="PR00086">
    <property type="entry name" value="LLDHDRGNASE"/>
</dbReference>
<feature type="binding site" evidence="7">
    <location>
        <begin position="150"/>
        <end position="153"/>
    </location>
    <ligand>
        <name>substrate</name>
    </ligand>
</feature>
<keyword evidence="13" id="KW-1185">Reference proteome</keyword>
<dbReference type="GO" id="GO:0005737">
    <property type="term" value="C:cytoplasm"/>
    <property type="evidence" value="ECO:0007669"/>
    <property type="project" value="UniProtKB-SubCell"/>
</dbReference>
<dbReference type="HAMAP" id="MF_00488">
    <property type="entry name" value="Lactate_dehydrog"/>
    <property type="match status" value="1"/>
</dbReference>
<dbReference type="InterPro" id="IPR022383">
    <property type="entry name" value="Lactate/malate_DH_C"/>
</dbReference>
<feature type="binding site" evidence="7 9">
    <location>
        <position position="37"/>
    </location>
    <ligand>
        <name>NAD(+)</name>
        <dbReference type="ChEBI" id="CHEBI:57540"/>
    </ligand>
</feature>
<dbReference type="SUPFAM" id="SSF56327">
    <property type="entry name" value="LDH C-terminal domain-like"/>
    <property type="match status" value="1"/>
</dbReference>
<dbReference type="InterPro" id="IPR018177">
    <property type="entry name" value="L-lactate_DH_AS"/>
</dbReference>
<keyword evidence="7" id="KW-0597">Phosphoprotein</keyword>
<dbReference type="PANTHER" id="PTHR43128:SF16">
    <property type="entry name" value="L-LACTATE DEHYDROGENASE"/>
    <property type="match status" value="1"/>
</dbReference>
<keyword evidence="5 7" id="KW-0520">NAD</keyword>
<name>A0A1G6H1S5_9BACT</name>
<dbReference type="InterPro" id="IPR001236">
    <property type="entry name" value="Lactate/malate_DH_N"/>
</dbReference>
<dbReference type="NCBIfam" id="NF004863">
    <property type="entry name" value="PRK06223.1"/>
    <property type="match status" value="1"/>
</dbReference>
<feature type="domain" description="Lactate/malate dehydrogenase N-terminal" evidence="10">
    <location>
        <begin position="7"/>
        <end position="144"/>
    </location>
</feature>
<dbReference type="PROSITE" id="PS00064">
    <property type="entry name" value="L_LDH"/>
    <property type="match status" value="1"/>
</dbReference>
<feature type="domain" description="Lactate/malate dehydrogenase C-terminal" evidence="11">
    <location>
        <begin position="147"/>
        <end position="313"/>
    </location>
</feature>
<organism evidence="12 13">
    <name type="scientific">Williamwhitmania taraxaci</name>
    <dbReference type="NCBI Taxonomy" id="1640674"/>
    <lineage>
        <taxon>Bacteria</taxon>
        <taxon>Pseudomonadati</taxon>
        <taxon>Bacteroidota</taxon>
        <taxon>Bacteroidia</taxon>
        <taxon>Bacteroidales</taxon>
        <taxon>Williamwhitmaniaceae</taxon>
        <taxon>Williamwhitmania</taxon>
    </lineage>
</organism>
<feature type="binding site" evidence="7 9">
    <location>
        <begin position="120"/>
        <end position="122"/>
    </location>
    <ligand>
        <name>NAD(+)</name>
        <dbReference type="ChEBI" id="CHEBI:57540"/>
    </ligand>
</feature>
<dbReference type="EMBL" id="FMYP01000006">
    <property type="protein sequence ID" value="SDB88103.1"/>
    <property type="molecule type" value="Genomic_DNA"/>
</dbReference>
<feature type="binding site" evidence="7">
    <location>
        <position position="16"/>
    </location>
    <ligand>
        <name>NAD(+)</name>
        <dbReference type="ChEBI" id="CHEBI:57540"/>
    </ligand>
</feature>
<comment type="caution">
    <text evidence="7">Lacks conserved residue(s) required for the propagation of feature annotation.</text>
</comment>
<comment type="activity regulation">
    <text evidence="7">Allosterically activated by fructose 1,6-bisphosphate (FBP).</text>
</comment>
<dbReference type="STRING" id="1640674.SAMN05216323_10067"/>
<keyword evidence="7" id="KW-0963">Cytoplasm</keyword>